<reference evidence="1" key="1">
    <citation type="submission" date="2022-10" db="EMBL/GenBank/DDBJ databases">
        <title>Description of Fervidibacillus gen. nov. in the family Fervidibacillaceae fam. nov. with two species, Fervidibacillus albus sp. nov., and Fervidibacillus halotolerans sp. nov., isolated from tidal flat sediments.</title>
        <authorList>
            <person name="Kwon K.K."/>
            <person name="Yang S.-H."/>
        </authorList>
    </citation>
    <scope>NUCLEOTIDE SEQUENCE</scope>
    <source>
        <strain evidence="1">JCM 19140</strain>
    </source>
</reference>
<organism evidence="1 2">
    <name type="scientific">Perspicuibacillus lycopersici</name>
    <dbReference type="NCBI Taxonomy" id="1325689"/>
    <lineage>
        <taxon>Bacteria</taxon>
        <taxon>Bacillati</taxon>
        <taxon>Bacillota</taxon>
        <taxon>Bacilli</taxon>
        <taxon>Bacillales</taxon>
        <taxon>Bacillaceae</taxon>
        <taxon>Perspicuibacillus</taxon>
    </lineage>
</organism>
<dbReference type="RefSeq" id="WP_263071915.1">
    <property type="nucleotide sequence ID" value="NZ_JAOUSF010000001.1"/>
</dbReference>
<comment type="caution">
    <text evidence="1">The sequence shown here is derived from an EMBL/GenBank/DDBJ whole genome shotgun (WGS) entry which is preliminary data.</text>
</comment>
<dbReference type="EMBL" id="JAOUSF010000001">
    <property type="protein sequence ID" value="MCU9612735.1"/>
    <property type="molecule type" value="Genomic_DNA"/>
</dbReference>
<dbReference type="InterPro" id="IPR025855">
    <property type="entry name" value="Replic_Relax"/>
</dbReference>
<name>A0AAE3IVB9_9BACI</name>
<dbReference type="Proteomes" id="UP001209318">
    <property type="component" value="Unassembled WGS sequence"/>
</dbReference>
<evidence type="ECO:0000313" key="1">
    <source>
        <dbReference type="EMBL" id="MCU9612735.1"/>
    </source>
</evidence>
<sequence length="425" mass="50138">MGNELKVVLYKGKNRKRLILKNNDLFFLKILYAEEFLSEMQLYGYYTKILKQKISYPGLWKKLSKFEDYSLVKSYKYRVGQVGTEVKYFKILSKGIEILAEKNLLTMDAENEGKVQVKNYDHFFATKEFILKSFIEFQKYSFPIEDIKVLKGSQTKLFPQIIPDAAIHSGSKTLYLELDTGSESISVLKHKLRIYLENALEILFPDEAIAIILLDNSIPNRKGIEDRSKRIRNIYKELVSIPKFYHTWIDIFILPLRLSNNVIHSFYWQSPWQIQDRIIELSDKLIKSKKLIEISPISKDYYHIFRQKFGIHIDRIVLHNQTKYYKFATVFFYMMPGNIRCINNLERVDNINSASDVKIEVIYAVYPSKKTMIEEIKIYGAIKGVRYIALDEVYDDYECAPHIYVMETKKSVKKMNSVKNWPTLF</sequence>
<keyword evidence="2" id="KW-1185">Reference proteome</keyword>
<accession>A0AAE3IVB9</accession>
<protein>
    <submittedName>
        <fullName evidence="1">Replication-relaxation family protein</fullName>
    </submittedName>
</protein>
<evidence type="ECO:0000313" key="2">
    <source>
        <dbReference type="Proteomes" id="UP001209318"/>
    </source>
</evidence>
<proteinExistence type="predicted"/>
<dbReference type="Pfam" id="PF13814">
    <property type="entry name" value="Replic_Relax"/>
    <property type="match status" value="1"/>
</dbReference>
<gene>
    <name evidence="1" type="ORF">OEV98_04040</name>
</gene>
<dbReference type="AlphaFoldDB" id="A0AAE3IVB9"/>